<keyword evidence="1" id="KW-0234">DNA repair</keyword>
<keyword evidence="4" id="KW-1185">Reference proteome</keyword>
<keyword evidence="1" id="KW-0805">Transcription regulation</keyword>
<keyword evidence="1" id="KW-0227">DNA damage</keyword>
<keyword evidence="1" id="KW-0539">Nucleus</keyword>
<dbReference type="SMART" id="SM01286">
    <property type="entry name" value="SPT16"/>
    <property type="match status" value="1"/>
</dbReference>
<dbReference type="Gene3D" id="3.40.350.10">
    <property type="entry name" value="Creatinase/prolidase N-terminal domain"/>
    <property type="match status" value="1"/>
</dbReference>
<comment type="function">
    <text evidence="1">Component of the FACT complex, a general chromatin factor that acts to reorganize nucleosomes. The FACT complex is involved in multiple processes that require DNA as a template such as mRNA elongation, DNA replication and DNA repair. During transcription elongation the FACT complex acts as a histone chaperone that both destabilizes and restores nucleosomal structure. It facilitates the passage of RNA polymerase II and transcription by promoting the dissociation of one histone H2A-H2B dimer from the nucleosome, then subsequently promotes the reestablishment of the nucleosome following the passage of RNA polymerase II.</text>
</comment>
<comment type="subunit">
    <text evidence="1">Component of the FACT complex.</text>
</comment>
<dbReference type="VEuPathDB" id="MicrosporidiaDB:NAPIS_ORF02326"/>
<dbReference type="GO" id="GO:0031491">
    <property type="term" value="F:nucleosome binding"/>
    <property type="evidence" value="ECO:0007669"/>
    <property type="project" value="TreeGrafter"/>
</dbReference>
<protein>
    <recommendedName>
        <fullName evidence="1">FACT complex subunit</fullName>
    </recommendedName>
</protein>
<dbReference type="HOGENOM" id="CLU_535382_0_0_1"/>
<comment type="similarity">
    <text evidence="1">Belongs to the peptidase M24 family. SPT16 subfamily.</text>
</comment>
<reference evidence="3 4" key="1">
    <citation type="journal article" date="2013" name="BMC Genomics">
        <title>Genome sequencing and comparative genomics of honey bee microsporidia, Nosema apis reveal novel insights into host-parasite interactions.</title>
        <authorList>
            <person name="Chen Yp."/>
            <person name="Pettis J.S."/>
            <person name="Zhao Y."/>
            <person name="Liu X."/>
            <person name="Tallon L.J."/>
            <person name="Sadzewicz L.D."/>
            <person name="Li R."/>
            <person name="Zheng H."/>
            <person name="Huang S."/>
            <person name="Zhang X."/>
            <person name="Hamilton M.C."/>
            <person name="Pernal S.F."/>
            <person name="Melathopoulos A.P."/>
            <person name="Yan X."/>
            <person name="Evans J.D."/>
        </authorList>
    </citation>
    <scope>NUCLEOTIDE SEQUENCE [LARGE SCALE GENOMIC DNA]</scope>
    <source>
        <strain evidence="3 4">BRL 01</strain>
    </source>
</reference>
<sequence>MDLEQANLNSALCNYLLGYEFPNTVILLSKNVVIFGTKKRLDFFENISGIETHIIDKTFENISDISSYLVKIPNLCCVDLKKIKGNFCDNILKNINVKDISDEIQTLFLYKDFDEIENCKKAGIIMNYIIKNCTEYVKDNTFNLDKLEDFIERPIDGIDTSNVEYGFAPEISRYSYRIGIRYNGYCAEAGRTVYSDMNIFYNTQKFILNLIRVGDNSKIIYEKVKEYLINNDLEVDDNFLYTTGLLNEEVSFANEFRVRNGLVFVLKLSNGSSILSNTFYMNDVPVFITLNDKYEDYLDKRPRFRDKSREYEHDIRRKEHQKELLEKLIEDQLNFYKSKSNKNLETDSEKKCKTYSKEGLIPRKGKIVVDFMNNAVCIPLGEYVVPFHISSIKNVVLVDETILKFNFDISQNKNLKFLSSIKCINVNDKNGRQIYDDIQNLKNNFSVCSDKEIITQDKLIESSKKATLENVFMRTDIKTAVKKEKQETLNFMKMVLDFQKIKLIFCFLI</sequence>
<dbReference type="InterPro" id="IPR029149">
    <property type="entry name" value="Creatin/AminoP/Spt16_N"/>
</dbReference>
<evidence type="ECO:0000256" key="1">
    <source>
        <dbReference type="RuleBase" id="RU367052"/>
    </source>
</evidence>
<dbReference type="SUPFAM" id="SSF55920">
    <property type="entry name" value="Creatinase/aminopeptidase"/>
    <property type="match status" value="1"/>
</dbReference>
<dbReference type="GO" id="GO:0006281">
    <property type="term" value="P:DNA repair"/>
    <property type="evidence" value="ECO:0007669"/>
    <property type="project" value="UniProtKB-UniRule"/>
</dbReference>
<feature type="domain" description="FACT complex subunit SPT16 middle" evidence="2">
    <location>
        <begin position="367"/>
        <end position="491"/>
    </location>
</feature>
<dbReference type="EMBL" id="KE647331">
    <property type="protein sequence ID" value="EQB60098.1"/>
    <property type="molecule type" value="Genomic_DNA"/>
</dbReference>
<evidence type="ECO:0000313" key="4">
    <source>
        <dbReference type="Proteomes" id="UP000053780"/>
    </source>
</evidence>
<dbReference type="GO" id="GO:0051301">
    <property type="term" value="P:cell division"/>
    <property type="evidence" value="ECO:0007669"/>
    <property type="project" value="UniProtKB-KW"/>
</dbReference>
<keyword evidence="1" id="KW-0804">Transcription</keyword>
<keyword evidence="3" id="KW-0132">Cell division</keyword>
<dbReference type="OrthoDB" id="10251642at2759"/>
<dbReference type="AlphaFoldDB" id="T0L5Y6"/>
<keyword evidence="1" id="KW-0158">Chromosome</keyword>
<organism evidence="3 4">
    <name type="scientific">Vairimorpha apis BRL 01</name>
    <dbReference type="NCBI Taxonomy" id="1037528"/>
    <lineage>
        <taxon>Eukaryota</taxon>
        <taxon>Fungi</taxon>
        <taxon>Fungi incertae sedis</taxon>
        <taxon>Microsporidia</taxon>
        <taxon>Nosematidae</taxon>
        <taxon>Vairimorpha</taxon>
    </lineage>
</organism>
<comment type="subcellular location">
    <subcellularLocation>
        <location evidence="1">Nucleus</location>
    </subcellularLocation>
    <subcellularLocation>
        <location evidence="1">Chromosome</location>
    </subcellularLocation>
</comment>
<dbReference type="Gene3D" id="2.30.29.210">
    <property type="entry name" value="FACT complex subunit Spt16p/Cdc68p"/>
    <property type="match status" value="1"/>
</dbReference>
<dbReference type="InterPro" id="IPR013953">
    <property type="entry name" value="FACT_SPT16_M"/>
</dbReference>
<dbReference type="InterPro" id="IPR040258">
    <property type="entry name" value="Spt16"/>
</dbReference>
<dbReference type="GO" id="GO:0035101">
    <property type="term" value="C:FACT complex"/>
    <property type="evidence" value="ECO:0007669"/>
    <property type="project" value="UniProtKB-UniRule"/>
</dbReference>
<evidence type="ECO:0000313" key="3">
    <source>
        <dbReference type="EMBL" id="EQB60098.1"/>
    </source>
</evidence>
<dbReference type="GO" id="GO:0006260">
    <property type="term" value="P:DNA replication"/>
    <property type="evidence" value="ECO:0007669"/>
    <property type="project" value="UniProtKB-KW"/>
</dbReference>
<accession>T0L5Y6</accession>
<keyword evidence="1" id="KW-0235">DNA replication</keyword>
<proteinExistence type="inferred from homology"/>
<dbReference type="PANTHER" id="PTHR13980:SF15">
    <property type="entry name" value="FACT COMPLEX SUBUNIT SPT16"/>
    <property type="match status" value="1"/>
</dbReference>
<evidence type="ECO:0000259" key="2">
    <source>
        <dbReference type="SMART" id="SM01286"/>
    </source>
</evidence>
<keyword evidence="3" id="KW-0131">Cell cycle</keyword>
<dbReference type="PANTHER" id="PTHR13980">
    <property type="entry name" value="CDC68 RELATED"/>
    <property type="match status" value="1"/>
</dbReference>
<gene>
    <name evidence="3" type="ORF">NAPIS_ORF02326</name>
</gene>
<name>T0L5Y6_9MICR</name>
<dbReference type="Proteomes" id="UP000053780">
    <property type="component" value="Unassembled WGS sequence"/>
</dbReference>
<dbReference type="InterPro" id="IPR036005">
    <property type="entry name" value="Creatinase/aminopeptidase-like"/>
</dbReference>
<dbReference type="Pfam" id="PF08644">
    <property type="entry name" value="SPT16"/>
    <property type="match status" value="1"/>
</dbReference>
<dbReference type="GO" id="GO:0006368">
    <property type="term" value="P:transcription elongation by RNA polymerase II"/>
    <property type="evidence" value="ECO:0007669"/>
    <property type="project" value="TreeGrafter"/>
</dbReference>